<accession>A0ABC9BFX8</accession>
<name>A0ABC9BFX8_9POAL</name>
<keyword evidence="2" id="KW-1185">Reference proteome</keyword>
<evidence type="ECO:0000313" key="1">
    <source>
        <dbReference type="EMBL" id="CAL4999832.1"/>
    </source>
</evidence>
<dbReference type="AlphaFoldDB" id="A0ABC9BFX8"/>
<dbReference type="PANTHER" id="PTHR34835">
    <property type="entry name" value="OS07G0283600 PROTEIN-RELATED"/>
    <property type="match status" value="1"/>
</dbReference>
<protein>
    <submittedName>
        <fullName evidence="1">Uncharacterized protein</fullName>
    </submittedName>
</protein>
<reference evidence="1" key="1">
    <citation type="submission" date="2024-10" db="EMBL/GenBank/DDBJ databases">
        <authorList>
            <person name="Ryan C."/>
        </authorList>
    </citation>
    <scope>NUCLEOTIDE SEQUENCE [LARGE SCALE GENOMIC DNA]</scope>
</reference>
<dbReference type="EMBL" id="OZ075135">
    <property type="protein sequence ID" value="CAL4999832.1"/>
    <property type="molecule type" value="Genomic_DNA"/>
</dbReference>
<dbReference type="Proteomes" id="UP001497457">
    <property type="component" value="Chromosome 25rd"/>
</dbReference>
<sequence>MGKDGSGAIGTSSCSYGGHRSGCLSAKEMGACRCADGGSVLEVTLVGSSLQVDESRVSHGEGVAVGDQAVLDGSGSYEIVVPDGKAAVMDQFVGGDGSRSDKIGVTFCSARCSFGQLHDVIQRFDEKKRGLVEEAGFGGLLQFPAIRQVDRRFLVWLMCRVDALTETLVINEHQKIKFHKSDVAKVFGVPCGGLTIPENGRSSKEVVSKAMCDLFGMEYSRCRSIKALQAVLDRDYGASMSSQECAAFKTAFVIYVISTMLSPASRWDFAYVDYWDVIADHCRLADYDWCGYVIRKLVDAVIKLKNDLKATRKVPNITGCALFLQILYLDSIDLGFWSMEHNKFPRISVFPPDRIKCMIRADCTRHCQDRNDRLFGKSKLLLPAKVCYSWGASDLHMDSVINEAELNEIWEATSRVAAYVGAPSKFAVDLYKTVSALDRKVRRKIAGVLSAGMQSFGGFKYSETKGNCQGATSFGAAKPGTDDSTYCPYSGNGKRVAYDDSVSCEASRDAAALLKVVRCDTVCDVVQGREDDPNQYPPFNVVFMDPWTLGFHSASGYCCDGDMLRDAWARMCVQERNVLSSWVNKFDYLKPDAIRRQLCGHAEFEAWVVDAVIRSLKDRDAILYAACGKVRWRHIVDSCFMGALLSGKLPMGADVLEDYFGKKVVGYNVQFTKMIFFPALVSCRWVCYGWNRDNDMIYVFDPMLPILADHDVHKFHQDACKLIRAALNDILVVPACSSIQSNNPETYCMVNASETISWVNRSGVGCLLFCSMFDGQVIRGTLHPYDLGSVAGVMVYEALSLLRRING</sequence>
<proteinExistence type="predicted"/>
<evidence type="ECO:0000313" key="2">
    <source>
        <dbReference type="Proteomes" id="UP001497457"/>
    </source>
</evidence>
<gene>
    <name evidence="1" type="ORF">URODEC1_LOCUS64539</name>
</gene>
<dbReference type="PANTHER" id="PTHR34835:SF69">
    <property type="entry name" value="UBIQUITIN-LIKE PROTEASE FAMILY PROFILE DOMAIN-CONTAINING PROTEIN"/>
    <property type="match status" value="1"/>
</dbReference>
<organism evidence="1 2">
    <name type="scientific">Urochloa decumbens</name>
    <dbReference type="NCBI Taxonomy" id="240449"/>
    <lineage>
        <taxon>Eukaryota</taxon>
        <taxon>Viridiplantae</taxon>
        <taxon>Streptophyta</taxon>
        <taxon>Embryophyta</taxon>
        <taxon>Tracheophyta</taxon>
        <taxon>Spermatophyta</taxon>
        <taxon>Magnoliopsida</taxon>
        <taxon>Liliopsida</taxon>
        <taxon>Poales</taxon>
        <taxon>Poaceae</taxon>
        <taxon>PACMAD clade</taxon>
        <taxon>Panicoideae</taxon>
        <taxon>Panicodae</taxon>
        <taxon>Paniceae</taxon>
        <taxon>Melinidinae</taxon>
        <taxon>Urochloa</taxon>
    </lineage>
</organism>